<evidence type="ECO:0000256" key="3">
    <source>
        <dbReference type="ARBA" id="ARBA00022842"/>
    </source>
</evidence>
<dbReference type="GO" id="GO:0016102">
    <property type="term" value="P:diterpenoid biosynthetic process"/>
    <property type="evidence" value="ECO:0007669"/>
    <property type="project" value="InterPro"/>
</dbReference>
<evidence type="ECO:0000259" key="5">
    <source>
        <dbReference type="Pfam" id="PF01397"/>
    </source>
</evidence>
<dbReference type="InterPro" id="IPR005630">
    <property type="entry name" value="Terpene_synthase_metal-bd"/>
</dbReference>
<comment type="caution">
    <text evidence="7">The sequence shown here is derived from an EMBL/GenBank/DDBJ whole genome shotgun (WGS) entry which is preliminary data.</text>
</comment>
<protein>
    <submittedName>
        <fullName evidence="7">Uncharacterized protein</fullName>
    </submittedName>
</protein>
<keyword evidence="8" id="KW-1185">Reference proteome</keyword>
<dbReference type="InterPro" id="IPR001906">
    <property type="entry name" value="Terpene_synth_N"/>
</dbReference>
<dbReference type="Gramene" id="Psat06G0323100-T2">
    <property type="protein sequence ID" value="KAI5397336.1"/>
    <property type="gene ID" value="KIW84_063231"/>
</dbReference>
<evidence type="ECO:0000313" key="8">
    <source>
        <dbReference type="Proteomes" id="UP001058974"/>
    </source>
</evidence>
<dbReference type="GO" id="GO:0010333">
    <property type="term" value="F:terpene synthase activity"/>
    <property type="evidence" value="ECO:0007669"/>
    <property type="project" value="InterPro"/>
</dbReference>
<dbReference type="Gene3D" id="1.50.10.130">
    <property type="entry name" value="Terpene synthase, N-terminal domain"/>
    <property type="match status" value="1"/>
</dbReference>
<dbReference type="InterPro" id="IPR044814">
    <property type="entry name" value="Terpene_cyclase_plant_C1"/>
</dbReference>
<reference evidence="7 8" key="1">
    <citation type="journal article" date="2022" name="Nat. Genet.">
        <title>Improved pea reference genome and pan-genome highlight genomic features and evolutionary characteristics.</title>
        <authorList>
            <person name="Yang T."/>
            <person name="Liu R."/>
            <person name="Luo Y."/>
            <person name="Hu S."/>
            <person name="Wang D."/>
            <person name="Wang C."/>
            <person name="Pandey M.K."/>
            <person name="Ge S."/>
            <person name="Xu Q."/>
            <person name="Li N."/>
            <person name="Li G."/>
            <person name="Huang Y."/>
            <person name="Saxena R.K."/>
            <person name="Ji Y."/>
            <person name="Li M."/>
            <person name="Yan X."/>
            <person name="He Y."/>
            <person name="Liu Y."/>
            <person name="Wang X."/>
            <person name="Xiang C."/>
            <person name="Varshney R.K."/>
            <person name="Ding H."/>
            <person name="Gao S."/>
            <person name="Zong X."/>
        </authorList>
    </citation>
    <scope>NUCLEOTIDE SEQUENCE [LARGE SCALE GENOMIC DNA]</scope>
    <source>
        <strain evidence="7 8">cv. Zhongwan 6</strain>
    </source>
</reference>
<dbReference type="Pfam" id="PF03936">
    <property type="entry name" value="Terpene_synth_C"/>
    <property type="match status" value="1"/>
</dbReference>
<dbReference type="InterPro" id="IPR008949">
    <property type="entry name" value="Isoprenoid_synthase_dom_sf"/>
</dbReference>
<gene>
    <name evidence="7" type="ORF">KIW84_063231</name>
</gene>
<dbReference type="FunFam" id="1.50.10.130:FF:000001">
    <property type="entry name" value="Isoprene synthase, chloroplastic"/>
    <property type="match status" value="1"/>
</dbReference>
<dbReference type="InterPro" id="IPR008930">
    <property type="entry name" value="Terpenoid_cyclase/PrenylTrfase"/>
</dbReference>
<organism evidence="7 8">
    <name type="scientific">Pisum sativum</name>
    <name type="common">Garden pea</name>
    <name type="synonym">Lathyrus oleraceus</name>
    <dbReference type="NCBI Taxonomy" id="3888"/>
    <lineage>
        <taxon>Eukaryota</taxon>
        <taxon>Viridiplantae</taxon>
        <taxon>Streptophyta</taxon>
        <taxon>Embryophyta</taxon>
        <taxon>Tracheophyta</taxon>
        <taxon>Spermatophyta</taxon>
        <taxon>Magnoliopsida</taxon>
        <taxon>eudicotyledons</taxon>
        <taxon>Gunneridae</taxon>
        <taxon>Pentapetalae</taxon>
        <taxon>rosids</taxon>
        <taxon>fabids</taxon>
        <taxon>Fabales</taxon>
        <taxon>Fabaceae</taxon>
        <taxon>Papilionoideae</taxon>
        <taxon>50 kb inversion clade</taxon>
        <taxon>NPAAA clade</taxon>
        <taxon>Hologalegina</taxon>
        <taxon>IRL clade</taxon>
        <taxon>Fabeae</taxon>
        <taxon>Lathyrus</taxon>
    </lineage>
</organism>
<dbReference type="GO" id="GO:0051707">
    <property type="term" value="P:response to other organism"/>
    <property type="evidence" value="ECO:0007669"/>
    <property type="project" value="UniProtKB-ARBA"/>
</dbReference>
<evidence type="ECO:0000259" key="6">
    <source>
        <dbReference type="Pfam" id="PF03936"/>
    </source>
</evidence>
<dbReference type="SUPFAM" id="SSF48576">
    <property type="entry name" value="Terpenoid synthases"/>
    <property type="match status" value="1"/>
</dbReference>
<evidence type="ECO:0000313" key="7">
    <source>
        <dbReference type="EMBL" id="KAI5397336.1"/>
    </source>
</evidence>
<dbReference type="EMBL" id="JAMSHJ010000006">
    <property type="protein sequence ID" value="KAI5397336.1"/>
    <property type="molecule type" value="Genomic_DNA"/>
</dbReference>
<keyword evidence="4" id="KW-0456">Lyase</keyword>
<feature type="domain" description="Terpene synthase metal-binding" evidence="6">
    <location>
        <begin position="202"/>
        <end position="317"/>
    </location>
</feature>
<dbReference type="Proteomes" id="UP001058974">
    <property type="component" value="Chromosome 6"/>
</dbReference>
<dbReference type="CDD" id="cd00684">
    <property type="entry name" value="Terpene_cyclase_plant_C1"/>
    <property type="match status" value="1"/>
</dbReference>
<proteinExistence type="predicted"/>
<dbReference type="Pfam" id="PF19086">
    <property type="entry name" value="Terpene_syn_C_2"/>
    <property type="match status" value="1"/>
</dbReference>
<dbReference type="Pfam" id="PF01397">
    <property type="entry name" value="Terpene_synth"/>
    <property type="match status" value="1"/>
</dbReference>
<accession>A0A9D4WB02</accession>
<evidence type="ECO:0000256" key="2">
    <source>
        <dbReference type="ARBA" id="ARBA00022723"/>
    </source>
</evidence>
<evidence type="ECO:0000256" key="4">
    <source>
        <dbReference type="ARBA" id="ARBA00023239"/>
    </source>
</evidence>
<comment type="cofactor">
    <cofactor evidence="1">
        <name>Mg(2+)</name>
        <dbReference type="ChEBI" id="CHEBI:18420"/>
    </cofactor>
</comment>
<evidence type="ECO:0000256" key="1">
    <source>
        <dbReference type="ARBA" id="ARBA00001946"/>
    </source>
</evidence>
<dbReference type="PANTHER" id="PTHR31225">
    <property type="entry name" value="OS04G0344100 PROTEIN-RELATED"/>
    <property type="match status" value="1"/>
</dbReference>
<dbReference type="InterPro" id="IPR036965">
    <property type="entry name" value="Terpene_synth_N_sf"/>
</dbReference>
<feature type="domain" description="Terpene synthase N-terminal" evidence="5">
    <location>
        <begin position="7"/>
        <end position="145"/>
    </location>
</feature>
<dbReference type="GO" id="GO:0000287">
    <property type="term" value="F:magnesium ion binding"/>
    <property type="evidence" value="ECO:0007669"/>
    <property type="project" value="InterPro"/>
</dbReference>
<dbReference type="PANTHER" id="PTHR31225:SF244">
    <property type="entry name" value="1,8-CINEOLE SYNTHASE 1, CHLOROPLASTIC-RELATED"/>
    <property type="match status" value="1"/>
</dbReference>
<dbReference type="Gene3D" id="1.10.600.10">
    <property type="entry name" value="Farnesyl Diphosphate Synthase"/>
    <property type="match status" value="2"/>
</dbReference>
<dbReference type="AlphaFoldDB" id="A0A9D4WB02"/>
<dbReference type="SUPFAM" id="SSF48239">
    <property type="entry name" value="Terpenoid cyclases/Protein prenyltransferases"/>
    <property type="match status" value="1"/>
</dbReference>
<keyword evidence="3" id="KW-0460">Magnesium</keyword>
<dbReference type="InterPro" id="IPR050148">
    <property type="entry name" value="Terpene_synthase-like"/>
</dbReference>
<sequence>MMFNKIENEVDQLEFIDVIQRLGVAYHFSNEIRNILDIIYNNQTSKLEKNLHATALKFRLLRQHHYDISTDVFDSFQDELSGFKKDQILDVEGVEGILSMYEASFHSFEDETILDEARDFTSKFLKDFLNQNGDSHLSLQISHALELPLHWRVPRWEASCFINIYEKQQNKNDVLLHFAKLDFNILQSVYQEELKYTSRWWKETEIGEKLRFVRDRFVENFIWNVGMSFNPEFEYFRKVLTKANALITIIDDVYDVYGTLEELELFTEAIERWDLNAIDSLPDYMQICYQTLYNYVNEVEFEMLNKTGYSIAPYLKREREIETGDIPKSIQCYMMETGASETEAREHVKSMMDTIWKKMNKEACSSAFSKNFIELSINLGRMALFIYQHGDGHTIQDPEIQNRIQSLIWNHIPIISTKC</sequence>
<keyword evidence="2" id="KW-0479">Metal-binding</keyword>
<name>A0A9D4WB02_PEA</name>